<keyword evidence="13" id="KW-1185">Reference proteome</keyword>
<evidence type="ECO:0000256" key="8">
    <source>
        <dbReference type="SAM" id="MobiDB-lite"/>
    </source>
</evidence>
<proteinExistence type="predicted"/>
<evidence type="ECO:0000256" key="3">
    <source>
        <dbReference type="ARBA" id="ARBA00022490"/>
    </source>
</evidence>
<accession>A0ABD2W2C3</accession>
<dbReference type="SMART" id="SM00246">
    <property type="entry name" value="WH2"/>
    <property type="match status" value="2"/>
</dbReference>
<dbReference type="Pfam" id="PF02205">
    <property type="entry name" value="WH2"/>
    <property type="match status" value="2"/>
</dbReference>
<evidence type="ECO:0000256" key="2">
    <source>
        <dbReference type="ARBA" id="ARBA00004245"/>
    </source>
</evidence>
<feature type="compositionally biased region" description="Pro residues" evidence="8">
    <location>
        <begin position="306"/>
        <end position="318"/>
    </location>
</feature>
<evidence type="ECO:0000256" key="7">
    <source>
        <dbReference type="ARBA" id="ARBA00023242"/>
    </source>
</evidence>
<evidence type="ECO:0000259" key="10">
    <source>
        <dbReference type="PROSITE" id="PS50229"/>
    </source>
</evidence>
<dbReference type="Gene3D" id="6.10.280.150">
    <property type="match status" value="1"/>
</dbReference>
<dbReference type="InterPro" id="IPR033927">
    <property type="entry name" value="WASPfam_EVH1"/>
</dbReference>
<sequence length="537" mass="59374">MKSGSANEHQGSILLKPEENEQVFRLIGNRCQCLAAGIIQLYLTEPPRHNEWIKKNTGIITLIRDTSKRSFFLRLYCIQKKTLLWEHEVYMSIEYKAPENYFHTFEAEDCMAAFNFASETDAIVLKNVLDERLSARARRRSERHSKPPENQRGVTLPQKNQSVSTPSLGLVPNTSEKFSNGTSMTSNINRSLSNISSSTKSSKKKKKNHESKKKLTTNDIGLPFDFRHVEHVGTDINNCRVVDPELKAFFDKVGISDTHLENRETRDFIYDFIERYGGMNAVKKEIVPSSSTKPPSPINMQHQVPRPLPKSEPPPPVPARTIPVNTNFSNNSHQRKAPPLPPVQTQSQAPPPPPNVPPQVHRALPTRPPPPAAAPVAAPAPAIAPVLPPPPPPPPMPVELPKAINAPPPPPLPSLSPNNNGNSGSSNDIKAPVPAVDPRSMLMESIRSGIPLKKINKEETKSPTPKDTRSNLLDEIRQGITLKPVTNEPRPNSATPNVVEGGLAAALTRALAERSRAMYSESEDSSDFSDNDDEWDD</sequence>
<dbReference type="InterPro" id="IPR036936">
    <property type="entry name" value="CRIB_dom_sf"/>
</dbReference>
<evidence type="ECO:0000256" key="1">
    <source>
        <dbReference type="ARBA" id="ARBA00004123"/>
    </source>
</evidence>
<feature type="region of interest" description="Disordered" evidence="8">
    <location>
        <begin position="513"/>
        <end position="537"/>
    </location>
</feature>
<organism evidence="12 13">
    <name type="scientific">Trichogramma kaykai</name>
    <dbReference type="NCBI Taxonomy" id="54128"/>
    <lineage>
        <taxon>Eukaryota</taxon>
        <taxon>Metazoa</taxon>
        <taxon>Ecdysozoa</taxon>
        <taxon>Arthropoda</taxon>
        <taxon>Hexapoda</taxon>
        <taxon>Insecta</taxon>
        <taxon>Pterygota</taxon>
        <taxon>Neoptera</taxon>
        <taxon>Endopterygota</taxon>
        <taxon>Hymenoptera</taxon>
        <taxon>Apocrita</taxon>
        <taxon>Proctotrupomorpha</taxon>
        <taxon>Chalcidoidea</taxon>
        <taxon>Trichogrammatidae</taxon>
        <taxon>Trichogramma</taxon>
    </lineage>
</organism>
<feature type="compositionally biased region" description="Polar residues" evidence="8">
    <location>
        <begin position="323"/>
        <end position="332"/>
    </location>
</feature>
<dbReference type="Gene3D" id="2.30.29.30">
    <property type="entry name" value="Pleckstrin-homology domain (PH domain)/Phosphotyrosine-binding domain (PTB)"/>
    <property type="match status" value="1"/>
</dbReference>
<keyword evidence="4" id="KW-0597">Phosphoprotein</keyword>
<dbReference type="PANTHER" id="PTHR11202:SF36">
    <property type="entry name" value="ACTIN NUCLEATION-PROMOTING FACTOR WASL"/>
    <property type="match status" value="1"/>
</dbReference>
<dbReference type="InterPro" id="IPR003124">
    <property type="entry name" value="WH2_dom"/>
</dbReference>
<feature type="region of interest" description="Disordered" evidence="8">
    <location>
        <begin position="480"/>
        <end position="499"/>
    </location>
</feature>
<feature type="region of interest" description="Disordered" evidence="8">
    <location>
        <begin position="136"/>
        <end position="216"/>
    </location>
</feature>
<dbReference type="InterPro" id="IPR000697">
    <property type="entry name" value="WH1/EVH1_dom"/>
</dbReference>
<evidence type="ECO:0000313" key="13">
    <source>
        <dbReference type="Proteomes" id="UP001627154"/>
    </source>
</evidence>
<reference evidence="12 13" key="1">
    <citation type="journal article" date="2024" name="bioRxiv">
        <title>A reference genome for Trichogramma kaykai: A tiny desert-dwelling parasitoid wasp with competing sex-ratio distorters.</title>
        <authorList>
            <person name="Culotta J."/>
            <person name="Lindsey A.R."/>
        </authorList>
    </citation>
    <scope>NUCLEOTIDE SEQUENCE [LARGE SCALE GENOMIC DNA]</scope>
    <source>
        <strain evidence="12 13">KSX58</strain>
    </source>
</reference>
<dbReference type="PROSITE" id="PS50229">
    <property type="entry name" value="WH1"/>
    <property type="match status" value="1"/>
</dbReference>
<dbReference type="CDD" id="cd01205">
    <property type="entry name" value="EVH1_WASP-like"/>
    <property type="match status" value="1"/>
</dbReference>
<evidence type="ECO:0000256" key="6">
    <source>
        <dbReference type="ARBA" id="ARBA00023212"/>
    </source>
</evidence>
<dbReference type="Pfam" id="PF00568">
    <property type="entry name" value="WH1"/>
    <property type="match status" value="1"/>
</dbReference>
<dbReference type="GO" id="GO:0005634">
    <property type="term" value="C:nucleus"/>
    <property type="evidence" value="ECO:0007669"/>
    <property type="project" value="UniProtKB-SubCell"/>
</dbReference>
<evidence type="ECO:0000256" key="5">
    <source>
        <dbReference type="ARBA" id="ARBA00022737"/>
    </source>
</evidence>
<evidence type="ECO:0000259" key="11">
    <source>
        <dbReference type="PROSITE" id="PS51082"/>
    </source>
</evidence>
<keyword evidence="3" id="KW-0963">Cytoplasm</keyword>
<feature type="compositionally biased region" description="Acidic residues" evidence="8">
    <location>
        <begin position="521"/>
        <end position="537"/>
    </location>
</feature>
<keyword evidence="7" id="KW-0539">Nucleus</keyword>
<dbReference type="AlphaFoldDB" id="A0ABD2W2C3"/>
<dbReference type="PROSITE" id="PS50108">
    <property type="entry name" value="CRIB"/>
    <property type="match status" value="1"/>
</dbReference>
<feature type="compositionally biased region" description="Low complexity" evidence="8">
    <location>
        <begin position="374"/>
        <end position="385"/>
    </location>
</feature>
<feature type="region of interest" description="Disordered" evidence="8">
    <location>
        <begin position="287"/>
        <end position="435"/>
    </location>
</feature>
<dbReference type="Proteomes" id="UP001627154">
    <property type="component" value="Unassembled WGS sequence"/>
</dbReference>
<dbReference type="InterPro" id="IPR011026">
    <property type="entry name" value="WAS_C"/>
</dbReference>
<gene>
    <name evidence="12" type="ORF">TKK_017253</name>
</gene>
<dbReference type="PANTHER" id="PTHR11202">
    <property type="entry name" value="SPROUTY-RELATED, EVH1 DOMAIN-CONTAINING PROTEIN FAMILY MEMBER"/>
    <property type="match status" value="1"/>
</dbReference>
<dbReference type="EMBL" id="JBJJXI010000137">
    <property type="protein sequence ID" value="KAL3387284.1"/>
    <property type="molecule type" value="Genomic_DNA"/>
</dbReference>
<dbReference type="SMART" id="SM00461">
    <property type="entry name" value="WH1"/>
    <property type="match status" value="1"/>
</dbReference>
<dbReference type="Gene3D" id="3.90.810.10">
    <property type="entry name" value="CRIB domain"/>
    <property type="match status" value="1"/>
</dbReference>
<dbReference type="PROSITE" id="PS51082">
    <property type="entry name" value="WH2"/>
    <property type="match status" value="2"/>
</dbReference>
<dbReference type="GO" id="GO:0005856">
    <property type="term" value="C:cytoskeleton"/>
    <property type="evidence" value="ECO:0007669"/>
    <property type="project" value="UniProtKB-SubCell"/>
</dbReference>
<comment type="subcellular location">
    <subcellularLocation>
        <location evidence="2">Cytoplasm</location>
        <location evidence="2">Cytoskeleton</location>
    </subcellularLocation>
    <subcellularLocation>
        <location evidence="1">Nucleus</location>
    </subcellularLocation>
</comment>
<protein>
    <recommendedName>
        <fullName evidence="14">WH1 domain-containing protein</fullName>
    </recommendedName>
</protein>
<feature type="region of interest" description="Disordered" evidence="8">
    <location>
        <begin position="447"/>
        <end position="471"/>
    </location>
</feature>
<feature type="compositionally biased region" description="Pro residues" evidence="8">
    <location>
        <begin position="386"/>
        <end position="398"/>
    </location>
</feature>
<feature type="domain" description="WH2" evidence="11">
    <location>
        <begin position="438"/>
        <end position="455"/>
    </location>
</feature>
<dbReference type="FunFam" id="2.30.29.30:FF:000130">
    <property type="entry name" value="neural Wiskott-Aldrich syndrome protein"/>
    <property type="match status" value="1"/>
</dbReference>
<keyword evidence="6" id="KW-0206">Cytoskeleton</keyword>
<feature type="compositionally biased region" description="Polar residues" evidence="8">
    <location>
        <begin position="157"/>
        <end position="184"/>
    </location>
</feature>
<feature type="compositionally biased region" description="Basic residues" evidence="8">
    <location>
        <begin position="201"/>
        <end position="215"/>
    </location>
</feature>
<feature type="domain" description="CRIB" evidence="9">
    <location>
        <begin position="220"/>
        <end position="233"/>
    </location>
</feature>
<feature type="compositionally biased region" description="Polar residues" evidence="8">
    <location>
        <begin position="288"/>
        <end position="302"/>
    </location>
</feature>
<feature type="domain" description="WH2" evidence="11">
    <location>
        <begin position="468"/>
        <end position="485"/>
    </location>
</feature>
<feature type="compositionally biased region" description="Low complexity" evidence="8">
    <location>
        <begin position="415"/>
        <end position="427"/>
    </location>
</feature>
<feature type="domain" description="WH1" evidence="10">
    <location>
        <begin position="26"/>
        <end position="136"/>
    </location>
</feature>
<comment type="caution">
    <text evidence="12">The sequence shown here is derived from an EMBL/GenBank/DDBJ whole genome shotgun (WGS) entry which is preliminary data.</text>
</comment>
<dbReference type="Pfam" id="PF00786">
    <property type="entry name" value="PBD"/>
    <property type="match status" value="1"/>
</dbReference>
<dbReference type="InterPro" id="IPR000095">
    <property type="entry name" value="CRIB_dom"/>
</dbReference>
<evidence type="ECO:0000313" key="12">
    <source>
        <dbReference type="EMBL" id="KAL3387284.1"/>
    </source>
</evidence>
<keyword evidence="5" id="KW-0677">Repeat</keyword>
<evidence type="ECO:0000256" key="4">
    <source>
        <dbReference type="ARBA" id="ARBA00022553"/>
    </source>
</evidence>
<dbReference type="InterPro" id="IPR011993">
    <property type="entry name" value="PH-like_dom_sf"/>
</dbReference>
<evidence type="ECO:0008006" key="14">
    <source>
        <dbReference type="Google" id="ProtNLM"/>
    </source>
</evidence>
<feature type="compositionally biased region" description="Low complexity" evidence="8">
    <location>
        <begin position="185"/>
        <end position="200"/>
    </location>
</feature>
<evidence type="ECO:0000259" key="9">
    <source>
        <dbReference type="PROSITE" id="PS50108"/>
    </source>
</evidence>
<name>A0ABD2W2C3_9HYME</name>
<dbReference type="SUPFAM" id="SSF50729">
    <property type="entry name" value="PH domain-like"/>
    <property type="match status" value="1"/>
</dbReference>
<dbReference type="CDD" id="cd00132">
    <property type="entry name" value="CRIB"/>
    <property type="match status" value="1"/>
</dbReference>
<feature type="compositionally biased region" description="Basic and acidic residues" evidence="8">
    <location>
        <begin position="455"/>
        <end position="471"/>
    </location>
</feature>
<dbReference type="SUPFAM" id="SSF47912">
    <property type="entry name" value="Wiscott-Aldrich syndrome protein, WASP, C-terminal domain"/>
    <property type="match status" value="1"/>
</dbReference>